<sequence>MCSTPFGIKDDGTAQAAFAEVTHLMCSTPFGIKDDGTRSS</sequence>
<organism evidence="1 2">
    <name type="scientific">Candidatus Accumulibacter phosphatis</name>
    <dbReference type="NCBI Taxonomy" id="327160"/>
    <lineage>
        <taxon>Bacteria</taxon>
        <taxon>Pseudomonadati</taxon>
        <taxon>Pseudomonadota</taxon>
        <taxon>Betaproteobacteria</taxon>
        <taxon>Candidatus Accumulibacter</taxon>
    </lineage>
</organism>
<accession>A0A5S4EM54</accession>
<keyword evidence="2" id="KW-1185">Reference proteome</keyword>
<dbReference type="AlphaFoldDB" id="A0A5S4EM54"/>
<protein>
    <submittedName>
        <fullName evidence="1">Uncharacterized protein</fullName>
    </submittedName>
</protein>
<name>A0A5S4EM54_9PROT</name>
<evidence type="ECO:0000313" key="1">
    <source>
        <dbReference type="EMBL" id="TMQ76468.1"/>
    </source>
</evidence>
<dbReference type="Proteomes" id="UP000306324">
    <property type="component" value="Unassembled WGS sequence"/>
</dbReference>
<gene>
    <name evidence="1" type="ORF">ACCUM_4318</name>
</gene>
<proteinExistence type="predicted"/>
<dbReference type="EMBL" id="SWAD01000050">
    <property type="protein sequence ID" value="TMQ76468.1"/>
    <property type="molecule type" value="Genomic_DNA"/>
</dbReference>
<evidence type="ECO:0000313" key="2">
    <source>
        <dbReference type="Proteomes" id="UP000306324"/>
    </source>
</evidence>
<comment type="caution">
    <text evidence="1">The sequence shown here is derived from an EMBL/GenBank/DDBJ whole genome shotgun (WGS) entry which is preliminary data.</text>
</comment>
<reference evidence="1 2" key="1">
    <citation type="submission" date="2019-04" db="EMBL/GenBank/DDBJ databases">
        <title>A novel phosphate-accumulating bacterium identified in bioreactor for phosphate removal from wastewater.</title>
        <authorList>
            <person name="Kotlyarov R.Y."/>
            <person name="Beletsky A.V."/>
            <person name="Kallistova A.Y."/>
            <person name="Dorofeev A.G."/>
            <person name="Nikolaev Y.Y."/>
            <person name="Pimenov N.V."/>
            <person name="Ravin N.V."/>
            <person name="Mardanov A.V."/>
        </authorList>
    </citation>
    <scope>NUCLEOTIDE SEQUENCE [LARGE SCALE GENOMIC DNA]</scope>
    <source>
        <strain evidence="1 2">Bin19</strain>
    </source>
</reference>